<keyword evidence="1" id="KW-0489">Methyltransferase</keyword>
<evidence type="ECO:0000313" key="1">
    <source>
        <dbReference type="EMBL" id="QUW04488.1"/>
    </source>
</evidence>
<dbReference type="Gene3D" id="3.40.50.150">
    <property type="entry name" value="Vaccinia Virus protein VP39"/>
    <property type="match status" value="1"/>
</dbReference>
<dbReference type="GO" id="GO:0032259">
    <property type="term" value="P:methylation"/>
    <property type="evidence" value="ECO:0007669"/>
    <property type="project" value="UniProtKB-KW"/>
</dbReference>
<dbReference type="EMBL" id="CP072649">
    <property type="protein sequence ID" value="QUW04488.1"/>
    <property type="molecule type" value="Genomic_DNA"/>
</dbReference>
<dbReference type="SUPFAM" id="SSF53335">
    <property type="entry name" value="S-adenosyl-L-methionine-dependent methyltransferases"/>
    <property type="match status" value="1"/>
</dbReference>
<accession>A0ABX8BCC5</accession>
<dbReference type="InterPro" id="IPR029063">
    <property type="entry name" value="SAM-dependent_MTases_sf"/>
</dbReference>
<organism evidence="1 2">
    <name type="scientific">Chloracidobacterium validum</name>
    <dbReference type="NCBI Taxonomy" id="2821543"/>
    <lineage>
        <taxon>Bacteria</taxon>
        <taxon>Pseudomonadati</taxon>
        <taxon>Acidobacteriota</taxon>
        <taxon>Terriglobia</taxon>
        <taxon>Terriglobales</taxon>
        <taxon>Acidobacteriaceae</taxon>
        <taxon>Chloracidobacterium</taxon>
    </lineage>
</organism>
<dbReference type="RefSeq" id="WP_211430377.1">
    <property type="nucleotide sequence ID" value="NZ_CP072649.1"/>
</dbReference>
<reference evidence="1 2" key="1">
    <citation type="submission" date="2021-03" db="EMBL/GenBank/DDBJ databases">
        <title>Genomic and phenotypic characterization of Chloracidobacterium isolates provides evidence for multiple species.</title>
        <authorList>
            <person name="Saini M.K."/>
            <person name="Costas A.M.G."/>
            <person name="Tank M."/>
            <person name="Bryant D.A."/>
        </authorList>
    </citation>
    <scope>NUCLEOTIDE SEQUENCE [LARGE SCALE GENOMIC DNA]</scope>
    <source>
        <strain evidence="1 2">BV2-C</strain>
    </source>
</reference>
<evidence type="ECO:0000313" key="2">
    <source>
        <dbReference type="Proteomes" id="UP000676506"/>
    </source>
</evidence>
<dbReference type="Pfam" id="PF13489">
    <property type="entry name" value="Methyltransf_23"/>
    <property type="match status" value="1"/>
</dbReference>
<keyword evidence="1" id="KW-0808">Transferase</keyword>
<name>A0ABX8BCC5_9BACT</name>
<keyword evidence="2" id="KW-1185">Reference proteome</keyword>
<protein>
    <submittedName>
        <fullName evidence="1">Class I SAM-dependent methyltransferase</fullName>
    </submittedName>
</protein>
<proteinExistence type="predicted"/>
<sequence length="212" mass="24105">MPSAVHQLKIDMAATQQAPRRREAQKLDVGCGTRKQPGAIGLDRIALPGVDVVHDLDVRPYPFPADTFDEIYARHVIEHVASVPDFLSELHRIAAPGARLHIVTPHYSSLGSWSDPTHRWHFSTYSFDYFAADHPAAHYAGGGFRIHRVEVTFLRLWRLLGVACLVNAINRHPRWRIFRKVWEEYLSFVIRARDIQVTLEAVKAGRGLEDTL</sequence>
<gene>
    <name evidence="1" type="ORF">J8C06_11910</name>
</gene>
<dbReference type="Proteomes" id="UP000676506">
    <property type="component" value="Chromosome 2"/>
</dbReference>
<dbReference type="GO" id="GO:0008168">
    <property type="term" value="F:methyltransferase activity"/>
    <property type="evidence" value="ECO:0007669"/>
    <property type="project" value="UniProtKB-KW"/>
</dbReference>